<evidence type="ECO:0000313" key="2">
    <source>
        <dbReference type="EMBL" id="ACU05174.1"/>
    </source>
</evidence>
<keyword evidence="1" id="KW-0812">Transmembrane</keyword>
<dbReference type="EMBL" id="CP001681">
    <property type="protein sequence ID" value="ACU05174.1"/>
    <property type="molecule type" value="Genomic_DNA"/>
</dbReference>
<name>C6Y2G4_PEDHD</name>
<dbReference type="STRING" id="485917.Phep_2976"/>
<dbReference type="Proteomes" id="UP000000852">
    <property type="component" value="Chromosome"/>
</dbReference>
<feature type="transmembrane region" description="Helical" evidence="1">
    <location>
        <begin position="271"/>
        <end position="289"/>
    </location>
</feature>
<keyword evidence="1" id="KW-0472">Membrane</keyword>
<dbReference type="HOGENOM" id="CLU_945599_0_0_10"/>
<sequence>MNCKAYVLIFLLGYSLSGMGQNFKWRAPLQKVDSSGFYNIGLSPELVSKTASTDLADIRIYEKDKEIAWLLRKGTDSTDTIGRLNISHYSLIPYTVFKTREIKTSKQSVVEINFDKAYQIDKLRLTVDGFKFYRREAWLAKKNGDIRQKGNQDPYQLMDSFIILSGKPTIIELKGANRYKTLYLIIENEDNLPLTVKKIEAYQQNMHLTAYLEKDKTYILKTGAQDMSFPRYDLSYFNDSISNGVPFIKVGNFSQNKAEVKKATTFFNSKAWIWAALTALIGILGYLSYKMIREMQNKK</sequence>
<evidence type="ECO:0000313" key="3">
    <source>
        <dbReference type="Proteomes" id="UP000000852"/>
    </source>
</evidence>
<gene>
    <name evidence="2" type="ordered locus">Phep_2976</name>
</gene>
<proteinExistence type="predicted"/>
<protein>
    <recommendedName>
        <fullName evidence="4">DUF3999 domain-containing protein</fullName>
    </recommendedName>
</protein>
<keyword evidence="3" id="KW-1185">Reference proteome</keyword>
<evidence type="ECO:0000256" key="1">
    <source>
        <dbReference type="SAM" id="Phobius"/>
    </source>
</evidence>
<reference evidence="2 3" key="1">
    <citation type="journal article" date="2009" name="Stand. Genomic Sci.">
        <title>Complete genome sequence of Pedobacter heparinus type strain (HIM 762-3).</title>
        <authorList>
            <person name="Han C."/>
            <person name="Spring S."/>
            <person name="Lapidus A."/>
            <person name="Del Rio T.G."/>
            <person name="Tice H."/>
            <person name="Copeland A."/>
            <person name="Cheng J.F."/>
            <person name="Lucas S."/>
            <person name="Chen F."/>
            <person name="Nolan M."/>
            <person name="Bruce D."/>
            <person name="Goodwin L."/>
            <person name="Pitluck S."/>
            <person name="Ivanova N."/>
            <person name="Mavromatis K."/>
            <person name="Mikhailova N."/>
            <person name="Pati A."/>
            <person name="Chen A."/>
            <person name="Palaniappan K."/>
            <person name="Land M."/>
            <person name="Hauser L."/>
            <person name="Chang Y.J."/>
            <person name="Jeffries C.C."/>
            <person name="Saunders E."/>
            <person name="Chertkov O."/>
            <person name="Brettin T."/>
            <person name="Goker M."/>
            <person name="Rohde M."/>
            <person name="Bristow J."/>
            <person name="Eisen J.A."/>
            <person name="Markowitz V."/>
            <person name="Hugenholtz P."/>
            <person name="Kyrpides N.C."/>
            <person name="Klenk H.P."/>
            <person name="Detter J.C."/>
        </authorList>
    </citation>
    <scope>NUCLEOTIDE SEQUENCE [LARGE SCALE GENOMIC DNA]</scope>
    <source>
        <strain evidence="3">ATCC 13125 / DSM 2366 / CIP 104194 / JCM 7457 / NBRC 12017 / NCIMB 9290 / NRRL B-14731 / HIM 762-3</strain>
    </source>
</reference>
<dbReference type="AlphaFoldDB" id="C6Y2G4"/>
<accession>C6Y2G4</accession>
<keyword evidence="1" id="KW-1133">Transmembrane helix</keyword>
<organism evidence="2 3">
    <name type="scientific">Pedobacter heparinus (strain ATCC 13125 / DSM 2366 / CIP 104194 / JCM 7457 / NBRC 12017 / NCIMB 9290 / NRRL B-14731 / HIM 762-3)</name>
    <dbReference type="NCBI Taxonomy" id="485917"/>
    <lineage>
        <taxon>Bacteria</taxon>
        <taxon>Pseudomonadati</taxon>
        <taxon>Bacteroidota</taxon>
        <taxon>Sphingobacteriia</taxon>
        <taxon>Sphingobacteriales</taxon>
        <taxon>Sphingobacteriaceae</taxon>
        <taxon>Pedobacter</taxon>
    </lineage>
</organism>
<dbReference type="KEGG" id="phe:Phep_2976"/>
<evidence type="ECO:0008006" key="4">
    <source>
        <dbReference type="Google" id="ProtNLM"/>
    </source>
</evidence>